<evidence type="ECO:0000256" key="3">
    <source>
        <dbReference type="SAM" id="Coils"/>
    </source>
</evidence>
<protein>
    <submittedName>
        <fullName evidence="7">Macrolide export protein MacA</fullName>
    </submittedName>
</protein>
<evidence type="ECO:0000313" key="7">
    <source>
        <dbReference type="EMBL" id="GIO28736.1"/>
    </source>
</evidence>
<gene>
    <name evidence="7" type="primary">macA</name>
    <name evidence="7" type="ORF">J43TS3_33470</name>
</gene>
<keyword evidence="4" id="KW-0812">Transmembrane</keyword>
<dbReference type="InterPro" id="IPR050465">
    <property type="entry name" value="UPF0194_transport"/>
</dbReference>
<keyword evidence="4" id="KW-0472">Membrane</keyword>
<name>A0A920C787_9BACI</name>
<feature type="domain" description="YknX-like beta-barrel" evidence="6">
    <location>
        <begin position="230"/>
        <end position="308"/>
    </location>
</feature>
<dbReference type="GO" id="GO:0030313">
    <property type="term" value="C:cell envelope"/>
    <property type="evidence" value="ECO:0007669"/>
    <property type="project" value="UniProtKB-SubCell"/>
</dbReference>
<dbReference type="AlphaFoldDB" id="A0A920C787"/>
<keyword evidence="8" id="KW-1185">Reference proteome</keyword>
<dbReference type="InterPro" id="IPR058636">
    <property type="entry name" value="Beta-barrel_YknX"/>
</dbReference>
<keyword evidence="4" id="KW-1133">Transmembrane helix</keyword>
<evidence type="ECO:0000313" key="8">
    <source>
        <dbReference type="Proteomes" id="UP000676917"/>
    </source>
</evidence>
<dbReference type="Proteomes" id="UP000676917">
    <property type="component" value="Unassembled WGS sequence"/>
</dbReference>
<sequence>MRRNQKLIIRLMVLVFIIVNLVLVSVDDDGKVMRSVYVSDWNKVYQTNLYETVEAKGVVTYSREDYVYFDKSIGSFDTFLVEEGSEVAKGDPLFAYRIRDYEETEALLTYELSKIEGEVSAIEDAIAEMVAYQIPKPSVPVMNDKETDNTTVVITQPDPIELEVMKEQFLIQKEQELAAKNEQKKAVEERLKDLQDGGDTVTIASPIHGKVKEINPSLNDPIMVIESTELQVSGEVNERDRVKVEEGQKVKISLLESGQALQGTVTSVSEAPQEVSIDTKSMYPFEITFNEEETLDSINPGYHTKLTITVKEALNTPTIDKGIVQQNEVWRLNEKGIVEKVNIQTGIQMGKELEVISGLAVGNVLSTETLPSSYESMPFITPLKLQQTPWKEVGEFKDWKKYMLIGMLVR</sequence>
<evidence type="ECO:0000259" key="5">
    <source>
        <dbReference type="Pfam" id="PF25984"/>
    </source>
</evidence>
<comment type="caution">
    <text evidence="7">The sequence shown here is derived from an EMBL/GenBank/DDBJ whole genome shotgun (WGS) entry which is preliminary data.</text>
</comment>
<accession>A0A920C787</accession>
<organism evidence="7 8">
    <name type="scientific">Ornithinibacillus bavariensis</name>
    <dbReference type="NCBI Taxonomy" id="545502"/>
    <lineage>
        <taxon>Bacteria</taxon>
        <taxon>Bacillati</taxon>
        <taxon>Bacillota</taxon>
        <taxon>Bacilli</taxon>
        <taxon>Bacillales</taxon>
        <taxon>Bacillaceae</taxon>
        <taxon>Ornithinibacillus</taxon>
    </lineage>
</organism>
<keyword evidence="2 3" id="KW-0175">Coiled coil</keyword>
<feature type="transmembrane region" description="Helical" evidence="4">
    <location>
        <begin position="7"/>
        <end position="26"/>
    </location>
</feature>
<dbReference type="Pfam" id="PF25990">
    <property type="entry name" value="Beta-barrel_YknX"/>
    <property type="match status" value="1"/>
</dbReference>
<evidence type="ECO:0000256" key="4">
    <source>
        <dbReference type="SAM" id="Phobius"/>
    </source>
</evidence>
<dbReference type="PANTHER" id="PTHR32347:SF14">
    <property type="entry name" value="EFFLUX SYSTEM COMPONENT YKNX-RELATED"/>
    <property type="match status" value="1"/>
</dbReference>
<evidence type="ECO:0000256" key="1">
    <source>
        <dbReference type="ARBA" id="ARBA00004196"/>
    </source>
</evidence>
<dbReference type="InterPro" id="IPR058639">
    <property type="entry name" value="BSH_YknX-like"/>
</dbReference>
<reference evidence="7" key="1">
    <citation type="submission" date="2021-03" db="EMBL/GenBank/DDBJ databases">
        <title>Antimicrobial resistance genes in bacteria isolated from Japanese honey, and their potential for conferring macrolide and lincosamide resistance in the American foulbrood pathogen Paenibacillus larvae.</title>
        <authorList>
            <person name="Okamoto M."/>
            <person name="Kumagai M."/>
            <person name="Kanamori H."/>
            <person name="Takamatsu D."/>
        </authorList>
    </citation>
    <scope>NUCLEOTIDE SEQUENCE</scope>
    <source>
        <strain evidence="7">J43TS3</strain>
    </source>
</reference>
<feature type="coiled-coil region" evidence="3">
    <location>
        <begin position="170"/>
        <end position="197"/>
    </location>
</feature>
<dbReference type="RefSeq" id="WP_212922201.1">
    <property type="nucleotide sequence ID" value="NZ_BORP01000009.1"/>
</dbReference>
<evidence type="ECO:0000259" key="6">
    <source>
        <dbReference type="Pfam" id="PF25990"/>
    </source>
</evidence>
<evidence type="ECO:0000256" key="2">
    <source>
        <dbReference type="ARBA" id="ARBA00023054"/>
    </source>
</evidence>
<dbReference type="EMBL" id="BORP01000009">
    <property type="protein sequence ID" value="GIO28736.1"/>
    <property type="molecule type" value="Genomic_DNA"/>
</dbReference>
<proteinExistence type="predicted"/>
<dbReference type="PANTHER" id="PTHR32347">
    <property type="entry name" value="EFFLUX SYSTEM COMPONENT YKNX-RELATED"/>
    <property type="match status" value="1"/>
</dbReference>
<comment type="subcellular location">
    <subcellularLocation>
        <location evidence="1">Cell envelope</location>
    </subcellularLocation>
</comment>
<dbReference type="Gene3D" id="2.40.30.170">
    <property type="match status" value="1"/>
</dbReference>
<dbReference type="Pfam" id="PF25984">
    <property type="entry name" value="BSH_YknX"/>
    <property type="match status" value="1"/>
</dbReference>
<feature type="domain" description="YknX-like barrel-sandwich hybrid" evidence="5">
    <location>
        <begin position="66"/>
        <end position="217"/>
    </location>
</feature>